<protein>
    <submittedName>
        <fullName evidence="13">Amino acid ABC transporter substrate-binding protein</fullName>
    </submittedName>
</protein>
<keyword evidence="5 9" id="KW-0798">TonB box</keyword>
<gene>
    <name evidence="13" type="ORF">GCM10007047_06760</name>
</gene>
<dbReference type="InterPro" id="IPR037066">
    <property type="entry name" value="Plug_dom_sf"/>
</dbReference>
<dbReference type="Pfam" id="PF00593">
    <property type="entry name" value="TonB_dep_Rec_b-barrel"/>
    <property type="match status" value="1"/>
</dbReference>
<name>A0A8J3DA52_9BACT</name>
<feature type="domain" description="TonB-dependent receptor plug" evidence="12">
    <location>
        <begin position="68"/>
        <end position="165"/>
    </location>
</feature>
<keyword evidence="10" id="KW-0732">Signal</keyword>
<dbReference type="Proteomes" id="UP000642829">
    <property type="component" value="Unassembled WGS sequence"/>
</dbReference>
<comment type="caution">
    <text evidence="13">The sequence shown here is derived from an EMBL/GenBank/DDBJ whole genome shotgun (WGS) entry which is preliminary data.</text>
</comment>
<evidence type="ECO:0000259" key="12">
    <source>
        <dbReference type="Pfam" id="PF07715"/>
    </source>
</evidence>
<dbReference type="PROSITE" id="PS52016">
    <property type="entry name" value="TONB_DEPENDENT_REC_3"/>
    <property type="match status" value="1"/>
</dbReference>
<comment type="subcellular location">
    <subcellularLocation>
        <location evidence="1 8">Cell outer membrane</location>
        <topology evidence="1 8">Multi-pass membrane protein</topology>
    </subcellularLocation>
</comment>
<evidence type="ECO:0000256" key="8">
    <source>
        <dbReference type="PROSITE-ProRule" id="PRU01360"/>
    </source>
</evidence>
<dbReference type="InterPro" id="IPR000531">
    <property type="entry name" value="Beta-barrel_TonB"/>
</dbReference>
<dbReference type="Gene3D" id="2.40.170.20">
    <property type="entry name" value="TonB-dependent receptor, beta-barrel domain"/>
    <property type="match status" value="1"/>
</dbReference>
<dbReference type="EMBL" id="BMXG01000003">
    <property type="protein sequence ID" value="GHB93849.1"/>
    <property type="molecule type" value="Genomic_DNA"/>
</dbReference>
<dbReference type="Gene3D" id="2.170.130.10">
    <property type="entry name" value="TonB-dependent receptor, plug domain"/>
    <property type="match status" value="1"/>
</dbReference>
<dbReference type="RefSeq" id="WP_189511859.1">
    <property type="nucleotide sequence ID" value="NZ_BMXG01000003.1"/>
</dbReference>
<dbReference type="InterPro" id="IPR012910">
    <property type="entry name" value="Plug_dom"/>
</dbReference>
<dbReference type="PANTHER" id="PTHR30442">
    <property type="entry name" value="IRON III DICITRATE TRANSPORT PROTEIN FECA"/>
    <property type="match status" value="1"/>
</dbReference>
<comment type="similarity">
    <text evidence="8 9">Belongs to the TonB-dependent receptor family.</text>
</comment>
<dbReference type="AlphaFoldDB" id="A0A8J3DA52"/>
<accession>A0A8J3DA52</accession>
<evidence type="ECO:0000256" key="4">
    <source>
        <dbReference type="ARBA" id="ARBA00022692"/>
    </source>
</evidence>
<organism evidence="13 14">
    <name type="scientific">Cerasicoccus arenae</name>
    <dbReference type="NCBI Taxonomy" id="424488"/>
    <lineage>
        <taxon>Bacteria</taxon>
        <taxon>Pseudomonadati</taxon>
        <taxon>Verrucomicrobiota</taxon>
        <taxon>Opitutia</taxon>
        <taxon>Puniceicoccales</taxon>
        <taxon>Cerasicoccaceae</taxon>
        <taxon>Cerasicoccus</taxon>
    </lineage>
</organism>
<dbReference type="SUPFAM" id="SSF56935">
    <property type="entry name" value="Porins"/>
    <property type="match status" value="1"/>
</dbReference>
<keyword evidence="14" id="KW-1185">Reference proteome</keyword>
<dbReference type="GO" id="GO:0009279">
    <property type="term" value="C:cell outer membrane"/>
    <property type="evidence" value="ECO:0007669"/>
    <property type="project" value="UniProtKB-SubCell"/>
</dbReference>
<evidence type="ECO:0000256" key="3">
    <source>
        <dbReference type="ARBA" id="ARBA00022452"/>
    </source>
</evidence>
<keyword evidence="4 8" id="KW-0812">Transmembrane</keyword>
<evidence type="ECO:0000256" key="9">
    <source>
        <dbReference type="RuleBase" id="RU003357"/>
    </source>
</evidence>
<dbReference type="Pfam" id="PF07715">
    <property type="entry name" value="Plug"/>
    <property type="match status" value="1"/>
</dbReference>
<dbReference type="GO" id="GO:0033214">
    <property type="term" value="P:siderophore-iron import into cell"/>
    <property type="evidence" value="ECO:0007669"/>
    <property type="project" value="TreeGrafter"/>
</dbReference>
<evidence type="ECO:0000313" key="14">
    <source>
        <dbReference type="Proteomes" id="UP000642829"/>
    </source>
</evidence>
<keyword evidence="7 8" id="KW-0998">Cell outer membrane</keyword>
<proteinExistence type="inferred from homology"/>
<reference evidence="13" key="1">
    <citation type="journal article" date="2014" name="Int. J. Syst. Evol. Microbiol.">
        <title>Complete genome sequence of Corynebacterium casei LMG S-19264T (=DSM 44701T), isolated from a smear-ripened cheese.</title>
        <authorList>
            <consortium name="US DOE Joint Genome Institute (JGI-PGF)"/>
            <person name="Walter F."/>
            <person name="Albersmeier A."/>
            <person name="Kalinowski J."/>
            <person name="Ruckert C."/>
        </authorList>
    </citation>
    <scope>NUCLEOTIDE SEQUENCE</scope>
    <source>
        <strain evidence="13">KCTC 12870</strain>
    </source>
</reference>
<reference evidence="13" key="2">
    <citation type="submission" date="2020-09" db="EMBL/GenBank/DDBJ databases">
        <authorList>
            <person name="Sun Q."/>
            <person name="Kim S."/>
        </authorList>
    </citation>
    <scope>NUCLEOTIDE SEQUENCE</scope>
    <source>
        <strain evidence="13">KCTC 12870</strain>
    </source>
</reference>
<keyword evidence="3 8" id="KW-1134">Transmembrane beta strand</keyword>
<dbReference type="PANTHER" id="PTHR30442:SF0">
    <property type="entry name" value="FE(3+) DICITRATE TRANSPORT PROTEIN FECA"/>
    <property type="match status" value="1"/>
</dbReference>
<evidence type="ECO:0000313" key="13">
    <source>
        <dbReference type="EMBL" id="GHB93849.1"/>
    </source>
</evidence>
<feature type="signal peptide" evidence="10">
    <location>
        <begin position="1"/>
        <end position="29"/>
    </location>
</feature>
<evidence type="ECO:0000256" key="2">
    <source>
        <dbReference type="ARBA" id="ARBA00022448"/>
    </source>
</evidence>
<evidence type="ECO:0000259" key="11">
    <source>
        <dbReference type="Pfam" id="PF00593"/>
    </source>
</evidence>
<keyword evidence="6 8" id="KW-0472">Membrane</keyword>
<feature type="chain" id="PRO_5035279880" evidence="10">
    <location>
        <begin position="30"/>
        <end position="750"/>
    </location>
</feature>
<evidence type="ECO:0000256" key="6">
    <source>
        <dbReference type="ARBA" id="ARBA00023136"/>
    </source>
</evidence>
<dbReference type="InterPro" id="IPR036942">
    <property type="entry name" value="Beta-barrel_TonB_sf"/>
</dbReference>
<evidence type="ECO:0000256" key="1">
    <source>
        <dbReference type="ARBA" id="ARBA00004571"/>
    </source>
</evidence>
<sequence length="750" mass="82076">MNRITAFAFSRSRFTLLLAGAPLSLLAQASQETIQELEPVVMEAPVAPSEQLFLPEIQGAKIMGAKKTTNVVLEDMPEIVQNNMREVFITTPGVNVAEEAIPARSNISYRGIGDPHESESVLVLKDGIPLESDWFGYPTIYYIPPIESVERVEFIRGGGALLYGPQVGPVFNYITASPREDTEFGGSVQGFGGSYGYYSTYLESSGTNGQFGYGVDFLASGADGVRNNADYSIQTGSATVTYQIDEKQSLRIDFDAYSSNNGEGGRLTTLQWDANPNTTTTPIDRVWIQRYFPSLNYIYELEDGLIDVKSWVGYQDRFSRRASGGTLWYKPSPPYAAPTTNTPYTNLDRKEFYFVGLDARLRKDYDAGFTDGTNTFTAGATFYYGNAPNIRENGVGTGTTGPAVYDVSSETIYGAVFAENLFRFGRWAVIPAFRLDLPTISTKENYNYGAVDPFTGVINRPLFDETITSVAPLGSLGITYDININNQLYTSFATSYTPKKYTDLGNPTSNRVRSADANVAYNYQGELGARGSYSTWFSYDGSVFYNYNTGIVETLNIGGGNTQVSNAGDAVFFGIEAAIQGDLFAFIDAQAGTKLGEQVGALSLFANVQLLDAQFTSGQFNGNTPSYAPNHIVKTGVVWDWDDFIKVALTGQFVDDQYWNDANNNTGNSIQSFLAGGGAPWVPATVSPQKIPAFMVWDFSVEISPIEHFTVLGGISNLLDEQYYSRVRGGGGGIEPLDGRTYYAGARFDW</sequence>
<evidence type="ECO:0000256" key="10">
    <source>
        <dbReference type="SAM" id="SignalP"/>
    </source>
</evidence>
<dbReference type="InterPro" id="IPR039426">
    <property type="entry name" value="TonB-dep_rcpt-like"/>
</dbReference>
<evidence type="ECO:0000256" key="7">
    <source>
        <dbReference type="ARBA" id="ARBA00023237"/>
    </source>
</evidence>
<keyword evidence="2 8" id="KW-0813">Transport</keyword>
<evidence type="ECO:0000256" key="5">
    <source>
        <dbReference type="ARBA" id="ARBA00023077"/>
    </source>
</evidence>
<feature type="domain" description="TonB-dependent receptor-like beta-barrel" evidence="11">
    <location>
        <begin position="250"/>
        <end position="718"/>
    </location>
</feature>